<comment type="caution">
    <text evidence="2">The sequence shown here is derived from an EMBL/GenBank/DDBJ whole genome shotgun (WGS) entry which is preliminary data.</text>
</comment>
<dbReference type="InterPro" id="IPR047153">
    <property type="entry name" value="TRIM45/56/19-like"/>
</dbReference>
<dbReference type="Gene3D" id="3.30.160.60">
    <property type="entry name" value="Classic Zinc Finger"/>
    <property type="match status" value="1"/>
</dbReference>
<accession>A0A9D4CWT3</accession>
<dbReference type="GO" id="GO:0061630">
    <property type="term" value="F:ubiquitin protein ligase activity"/>
    <property type="evidence" value="ECO:0007669"/>
    <property type="project" value="TreeGrafter"/>
</dbReference>
<feature type="coiled-coil region" evidence="1">
    <location>
        <begin position="158"/>
        <end position="185"/>
    </location>
</feature>
<name>A0A9D4CWT3_DREPO</name>
<dbReference type="EMBL" id="JAIWYP010000011">
    <property type="protein sequence ID" value="KAH3733323.1"/>
    <property type="molecule type" value="Genomic_DNA"/>
</dbReference>
<evidence type="ECO:0000313" key="2">
    <source>
        <dbReference type="EMBL" id="KAH3733323.1"/>
    </source>
</evidence>
<protein>
    <recommendedName>
        <fullName evidence="4">B box-type domain-containing protein</fullName>
    </recommendedName>
</protein>
<reference evidence="2" key="2">
    <citation type="submission" date="2020-11" db="EMBL/GenBank/DDBJ databases">
        <authorList>
            <person name="McCartney M.A."/>
            <person name="Auch B."/>
            <person name="Kono T."/>
            <person name="Mallez S."/>
            <person name="Becker A."/>
            <person name="Gohl D.M."/>
            <person name="Silverstein K.A.T."/>
            <person name="Koren S."/>
            <person name="Bechman K.B."/>
            <person name="Herman A."/>
            <person name="Abrahante J.E."/>
            <person name="Garbe J."/>
        </authorList>
    </citation>
    <scope>NUCLEOTIDE SEQUENCE</scope>
    <source>
        <strain evidence="2">Duluth1</strain>
        <tissue evidence="2">Whole animal</tissue>
    </source>
</reference>
<dbReference type="AlphaFoldDB" id="A0A9D4CWT3"/>
<dbReference type="Proteomes" id="UP000828390">
    <property type="component" value="Unassembled WGS sequence"/>
</dbReference>
<dbReference type="SUPFAM" id="SSF57845">
    <property type="entry name" value="B-box zinc-binding domain"/>
    <property type="match status" value="1"/>
</dbReference>
<evidence type="ECO:0000313" key="3">
    <source>
        <dbReference type="Proteomes" id="UP000828390"/>
    </source>
</evidence>
<organism evidence="2 3">
    <name type="scientific">Dreissena polymorpha</name>
    <name type="common">Zebra mussel</name>
    <name type="synonym">Mytilus polymorpha</name>
    <dbReference type="NCBI Taxonomy" id="45954"/>
    <lineage>
        <taxon>Eukaryota</taxon>
        <taxon>Metazoa</taxon>
        <taxon>Spiralia</taxon>
        <taxon>Lophotrochozoa</taxon>
        <taxon>Mollusca</taxon>
        <taxon>Bivalvia</taxon>
        <taxon>Autobranchia</taxon>
        <taxon>Heteroconchia</taxon>
        <taxon>Euheterodonta</taxon>
        <taxon>Imparidentia</taxon>
        <taxon>Neoheterodontei</taxon>
        <taxon>Myida</taxon>
        <taxon>Dreissenoidea</taxon>
        <taxon>Dreissenidae</taxon>
        <taxon>Dreissena</taxon>
    </lineage>
</organism>
<sequence>MADVIQETTTLKCGPCLFDGNTVEPKHFCINCLEYLCPGCAREHRRNKLSREHTLLDDSEFPQDVTLFEEMKKLLYCPKHPHVEVDQHCASHDVLICTNCLQNDHMLWEGITNLAFSLGEISKSKNQDELINDLMTTCTAKQTEFFTNFKEAQINLSAVEFEIIIQTLKDAVQKLEIKLNEQFKKVTQHFKYSEETLSKIVKKASFYETMKTITSKHGTARQNIALNFKLALLLKELESNDSMESVSSKQIQFLKSNNFQDLISELDQFDVILRSKDEWASDMCSDEDSLYEDALELPETNKRDEATQVEQFRIAHELGPKKPLHMLYVKHDDIRLLKIESQKPGEVLCSIVALHVLSDGRKVLLQQGNNLKLHSRTSPLISQLQLKHNVKDMCIIDQNRNGLFTVAVCFEQSRTITFIGHDVKFQERHTIHCSNNVVCISMYVHHLVALFETKGLKSSFEIQLLDKSTGHACYAFDEFKGMNDRHNLHGMVITKPTRIYACKTNMKITLADANTVYIFKIEDGDCKHQTLCAVGQCVWKYIKAQATSYDLSNVRDVKCDSQGNVYALTNSHLYQLPQPYSNLRHLISYGRSAAAVAIDEYSQSIVLGHQNADRAQVYSYSFVNF</sequence>
<gene>
    <name evidence="2" type="ORF">DPMN_039749</name>
</gene>
<evidence type="ECO:0000256" key="1">
    <source>
        <dbReference type="SAM" id="Coils"/>
    </source>
</evidence>
<dbReference type="PANTHER" id="PTHR25462:SF296">
    <property type="entry name" value="MEIOTIC P26, ISOFORM F"/>
    <property type="match status" value="1"/>
</dbReference>
<keyword evidence="3" id="KW-1185">Reference proteome</keyword>
<dbReference type="PANTHER" id="PTHR25462">
    <property type="entry name" value="BONUS, ISOFORM C-RELATED"/>
    <property type="match status" value="1"/>
</dbReference>
<keyword evidence="1" id="KW-0175">Coiled coil</keyword>
<proteinExistence type="predicted"/>
<evidence type="ECO:0008006" key="4">
    <source>
        <dbReference type="Google" id="ProtNLM"/>
    </source>
</evidence>
<reference evidence="2" key="1">
    <citation type="journal article" date="2019" name="bioRxiv">
        <title>The Genome of the Zebra Mussel, Dreissena polymorpha: A Resource for Invasive Species Research.</title>
        <authorList>
            <person name="McCartney M.A."/>
            <person name="Auch B."/>
            <person name="Kono T."/>
            <person name="Mallez S."/>
            <person name="Zhang Y."/>
            <person name="Obille A."/>
            <person name="Becker A."/>
            <person name="Abrahante J.E."/>
            <person name="Garbe J."/>
            <person name="Badalamenti J.P."/>
            <person name="Herman A."/>
            <person name="Mangelson H."/>
            <person name="Liachko I."/>
            <person name="Sullivan S."/>
            <person name="Sone E.D."/>
            <person name="Koren S."/>
            <person name="Silverstein K.A.T."/>
            <person name="Beckman K.B."/>
            <person name="Gohl D.M."/>
        </authorList>
    </citation>
    <scope>NUCLEOTIDE SEQUENCE</scope>
    <source>
        <strain evidence="2">Duluth1</strain>
        <tissue evidence="2">Whole animal</tissue>
    </source>
</reference>